<dbReference type="SUPFAM" id="SSF47240">
    <property type="entry name" value="Ferritin-like"/>
    <property type="match status" value="1"/>
</dbReference>
<dbReference type="Gene3D" id="1.20.1260.10">
    <property type="match status" value="1"/>
</dbReference>
<dbReference type="Pfam" id="PF09968">
    <property type="entry name" value="DUF2202"/>
    <property type="match status" value="1"/>
</dbReference>
<name>A0ABY8PQN5_9BACT</name>
<keyword evidence="4" id="KW-1185">Reference proteome</keyword>
<protein>
    <submittedName>
        <fullName evidence="3">DUF2202 domain-containing protein</fullName>
    </submittedName>
</protein>
<feature type="domain" description="DUF2202" evidence="2">
    <location>
        <begin position="43"/>
        <end position="202"/>
    </location>
</feature>
<dbReference type="InterPro" id="IPR019243">
    <property type="entry name" value="DUF2202"/>
</dbReference>
<dbReference type="InterPro" id="IPR009078">
    <property type="entry name" value="Ferritin-like_SF"/>
</dbReference>
<evidence type="ECO:0000313" key="3">
    <source>
        <dbReference type="EMBL" id="WGS64929.1"/>
    </source>
</evidence>
<evidence type="ECO:0000256" key="1">
    <source>
        <dbReference type="SAM" id="MobiDB-lite"/>
    </source>
</evidence>
<organism evidence="3 4">
    <name type="scientific">Marinitoga aeolica</name>
    <dbReference type="NCBI Taxonomy" id="2809031"/>
    <lineage>
        <taxon>Bacteria</taxon>
        <taxon>Thermotogati</taxon>
        <taxon>Thermotogota</taxon>
        <taxon>Thermotogae</taxon>
        <taxon>Petrotogales</taxon>
        <taxon>Petrotogaceae</taxon>
        <taxon>Marinitoga</taxon>
    </lineage>
</organism>
<evidence type="ECO:0000313" key="4">
    <source>
        <dbReference type="Proteomes" id="UP001232493"/>
    </source>
</evidence>
<dbReference type="InterPro" id="IPR012347">
    <property type="entry name" value="Ferritin-like"/>
</dbReference>
<feature type="region of interest" description="Disordered" evidence="1">
    <location>
        <begin position="202"/>
        <end position="224"/>
    </location>
</feature>
<feature type="compositionally biased region" description="Low complexity" evidence="1">
    <location>
        <begin position="202"/>
        <end position="217"/>
    </location>
</feature>
<proteinExistence type="predicted"/>
<dbReference type="Proteomes" id="UP001232493">
    <property type="component" value="Chromosome"/>
</dbReference>
<reference evidence="3 4" key="1">
    <citation type="submission" date="2021-02" db="EMBL/GenBank/DDBJ databases">
        <title>Characterization of Marinitoga sp. nov. str. BP5-C20A.</title>
        <authorList>
            <person name="Erauso G."/>
            <person name="Postec A."/>
        </authorList>
    </citation>
    <scope>NUCLEOTIDE SEQUENCE [LARGE SCALE GENOMIC DNA]</scope>
    <source>
        <strain evidence="3 4">BP5-C20A</strain>
    </source>
</reference>
<accession>A0ABY8PQN5</accession>
<sequence>MKKSLLVGIVALILVVVSFAGGFFNNPSAAVSTLPVETLSASETEGLLLMREEEKLARDVYLTLYDTWGIQTFYNIAQAEQTHMNAVKSILDKYDLQDPITDYTVGVFNNEELQKLYYDLVAEGQKSVIDALKVGATIEDLDIYDLNKLLKETDNQDIKLVYENLISGSESHMRAFAGQLDRYNVTYSAQYITNEELQEILNGNNGSSSNNSSSKGYGNKGRRR</sequence>
<dbReference type="CDD" id="cd01048">
    <property type="entry name" value="Ferritin_like_AB2"/>
    <property type="match status" value="1"/>
</dbReference>
<evidence type="ECO:0000259" key="2">
    <source>
        <dbReference type="Pfam" id="PF09968"/>
    </source>
</evidence>
<dbReference type="RefSeq" id="WP_280998983.1">
    <property type="nucleotide sequence ID" value="NZ_CP069362.1"/>
</dbReference>
<gene>
    <name evidence="3" type="ORF">JRV97_11325</name>
</gene>
<dbReference type="EMBL" id="CP069362">
    <property type="protein sequence ID" value="WGS64929.1"/>
    <property type="molecule type" value="Genomic_DNA"/>
</dbReference>